<evidence type="ECO:0000256" key="2">
    <source>
        <dbReference type="ARBA" id="ARBA00022475"/>
    </source>
</evidence>
<evidence type="ECO:0000256" key="10">
    <source>
        <dbReference type="SAM" id="Phobius"/>
    </source>
</evidence>
<keyword evidence="5 9" id="KW-1133">Transmembrane helix</keyword>
<dbReference type="Gene3D" id="3.10.580.10">
    <property type="entry name" value="CBS-domain"/>
    <property type="match status" value="1"/>
</dbReference>
<keyword evidence="2" id="KW-1003">Cell membrane</keyword>
<evidence type="ECO:0000256" key="6">
    <source>
        <dbReference type="ARBA" id="ARBA00023122"/>
    </source>
</evidence>
<dbReference type="InterPro" id="IPR005170">
    <property type="entry name" value="Transptr-assoc_dom"/>
</dbReference>
<evidence type="ECO:0000256" key="9">
    <source>
        <dbReference type="PROSITE-ProRule" id="PRU01193"/>
    </source>
</evidence>
<feature type="domain" description="CNNM transmembrane" evidence="12">
    <location>
        <begin position="3"/>
        <end position="209"/>
    </location>
</feature>
<evidence type="ECO:0000256" key="1">
    <source>
        <dbReference type="ARBA" id="ARBA00004651"/>
    </source>
</evidence>
<dbReference type="Proteomes" id="UP001060261">
    <property type="component" value="Chromosome"/>
</dbReference>
<dbReference type="PANTHER" id="PTHR43099">
    <property type="entry name" value="UPF0053 PROTEIN YRKA"/>
    <property type="match status" value="1"/>
</dbReference>
<evidence type="ECO:0000259" key="11">
    <source>
        <dbReference type="PROSITE" id="PS51371"/>
    </source>
</evidence>
<dbReference type="PROSITE" id="PS51846">
    <property type="entry name" value="CNNM"/>
    <property type="match status" value="1"/>
</dbReference>
<dbReference type="InterPro" id="IPR002550">
    <property type="entry name" value="CNNM"/>
</dbReference>
<sequence>MSVLSGYVLPLLIVLGLVIINGVFVSAEFSLLSARPSKLQGLAERGSGAARWLLRVSSTPRGKDRYLSVAQLGITLASLGLGMYGEHEIAGWLYGPFERLGLGAVAAHSAGTLISLLAITFMHIVFGEMIPKVLALQLPETTSLTINPLMRLCGLIFAPLVWLLSGMANGLMHLLGIRDPGAASLLYSSRELAIVARESAEGGQIDRGQQSLIENIFALETHTAAELMTPRTRLKALPIQASAEQIHALIAEAPRSRFPVYDGDLDTVVGVLHIKDFIRAQSSLPRAEAGRAAFNLRRLLRTLPSVAASETAEDLLALFKRERVHAALVADEYGGTLGFVTMDDLIEDVIEQEDDSWIITNPDGSYSLDGEVTLTELRELGLPLVSDDANTVAGLVLAAYGTLPPPGITVHVQHMDLTAEAVEGLRITRVRLRQVEPELGS</sequence>
<proteinExistence type="predicted"/>
<dbReference type="SUPFAM" id="SSF56176">
    <property type="entry name" value="FAD-binding/transporter-associated domain-like"/>
    <property type="match status" value="1"/>
</dbReference>
<dbReference type="RefSeq" id="WP_260560893.1">
    <property type="nucleotide sequence ID" value="NZ_BAABEC010000182.1"/>
</dbReference>
<dbReference type="InterPro" id="IPR016169">
    <property type="entry name" value="FAD-bd_PCMH_sub2"/>
</dbReference>
<dbReference type="InterPro" id="IPR051676">
    <property type="entry name" value="UPF0053_domain"/>
</dbReference>
<keyword evidence="3 9" id="KW-0812">Transmembrane</keyword>
<organism evidence="13 14">
    <name type="scientific">Deinococcus rubellus</name>
    <dbReference type="NCBI Taxonomy" id="1889240"/>
    <lineage>
        <taxon>Bacteria</taxon>
        <taxon>Thermotogati</taxon>
        <taxon>Deinococcota</taxon>
        <taxon>Deinococci</taxon>
        <taxon>Deinococcales</taxon>
        <taxon>Deinococcaceae</taxon>
        <taxon>Deinococcus</taxon>
    </lineage>
</organism>
<dbReference type="PANTHER" id="PTHR43099:SF5">
    <property type="entry name" value="HLYC_CORC FAMILY TRANSPORTER"/>
    <property type="match status" value="1"/>
</dbReference>
<dbReference type="EMBL" id="CP104213">
    <property type="protein sequence ID" value="UWX64624.1"/>
    <property type="molecule type" value="Genomic_DNA"/>
</dbReference>
<feature type="domain" description="CBS" evidence="11">
    <location>
        <begin position="228"/>
        <end position="288"/>
    </location>
</feature>
<evidence type="ECO:0000256" key="7">
    <source>
        <dbReference type="ARBA" id="ARBA00023136"/>
    </source>
</evidence>
<dbReference type="Pfam" id="PF03471">
    <property type="entry name" value="CorC_HlyC"/>
    <property type="match status" value="1"/>
</dbReference>
<dbReference type="InterPro" id="IPR044751">
    <property type="entry name" value="Ion_transp-like_CBS"/>
</dbReference>
<comment type="subcellular location">
    <subcellularLocation>
        <location evidence="1">Cell membrane</location>
        <topology evidence="1">Multi-pass membrane protein</topology>
    </subcellularLocation>
</comment>
<dbReference type="Pfam" id="PF00571">
    <property type="entry name" value="CBS"/>
    <property type="match status" value="2"/>
</dbReference>
<reference evidence="13" key="1">
    <citation type="submission" date="2022-09" db="EMBL/GenBank/DDBJ databases">
        <title>genome sequence of Deinococcus rubellus.</title>
        <authorList>
            <person name="Srinivasan S."/>
        </authorList>
    </citation>
    <scope>NUCLEOTIDE SEQUENCE</scope>
    <source>
        <strain evidence="13">Ant6</strain>
    </source>
</reference>
<dbReference type="PROSITE" id="PS51371">
    <property type="entry name" value="CBS"/>
    <property type="match status" value="2"/>
</dbReference>
<feature type="transmembrane region" description="Helical" evidence="10">
    <location>
        <begin position="105"/>
        <end position="127"/>
    </location>
</feature>
<evidence type="ECO:0000256" key="3">
    <source>
        <dbReference type="ARBA" id="ARBA00022692"/>
    </source>
</evidence>
<evidence type="ECO:0000259" key="12">
    <source>
        <dbReference type="PROSITE" id="PS51846"/>
    </source>
</evidence>
<dbReference type="InterPro" id="IPR036318">
    <property type="entry name" value="FAD-bd_PCMH-like_sf"/>
</dbReference>
<keyword evidence="6 8" id="KW-0129">CBS domain</keyword>
<dbReference type="Pfam" id="PF01595">
    <property type="entry name" value="CNNM"/>
    <property type="match status" value="1"/>
</dbReference>
<name>A0ABY5YHT6_9DEIO</name>
<feature type="transmembrane region" description="Helical" evidence="10">
    <location>
        <begin position="66"/>
        <end position="85"/>
    </location>
</feature>
<protein>
    <submittedName>
        <fullName evidence="13">Hemolysin family protein</fullName>
    </submittedName>
</protein>
<keyword evidence="14" id="KW-1185">Reference proteome</keyword>
<keyword evidence="4" id="KW-0677">Repeat</keyword>
<evidence type="ECO:0000313" key="13">
    <source>
        <dbReference type="EMBL" id="UWX64624.1"/>
    </source>
</evidence>
<dbReference type="CDD" id="cd04590">
    <property type="entry name" value="CBS_pair_CorC_HlyC_assoc"/>
    <property type="match status" value="1"/>
</dbReference>
<feature type="domain" description="CBS" evidence="11">
    <location>
        <begin position="299"/>
        <end position="356"/>
    </location>
</feature>
<keyword evidence="7 9" id="KW-0472">Membrane</keyword>
<dbReference type="SUPFAM" id="SSF54631">
    <property type="entry name" value="CBS-domain pair"/>
    <property type="match status" value="1"/>
</dbReference>
<gene>
    <name evidence="13" type="ORF">N0D28_02875</name>
</gene>
<dbReference type="Gene3D" id="3.90.1280.20">
    <property type="match status" value="1"/>
</dbReference>
<evidence type="ECO:0000256" key="8">
    <source>
        <dbReference type="PROSITE-ProRule" id="PRU00703"/>
    </source>
</evidence>
<dbReference type="SMART" id="SM01091">
    <property type="entry name" value="CorC_HlyC"/>
    <property type="match status" value="1"/>
</dbReference>
<feature type="transmembrane region" description="Helical" evidence="10">
    <location>
        <begin position="6"/>
        <end position="32"/>
    </location>
</feature>
<accession>A0ABY5YHT6</accession>
<evidence type="ECO:0000313" key="14">
    <source>
        <dbReference type="Proteomes" id="UP001060261"/>
    </source>
</evidence>
<dbReference type="InterPro" id="IPR000644">
    <property type="entry name" value="CBS_dom"/>
</dbReference>
<dbReference type="InterPro" id="IPR046342">
    <property type="entry name" value="CBS_dom_sf"/>
</dbReference>
<dbReference type="Gene3D" id="3.30.465.10">
    <property type="match status" value="1"/>
</dbReference>
<evidence type="ECO:0000256" key="4">
    <source>
        <dbReference type="ARBA" id="ARBA00022737"/>
    </source>
</evidence>
<feature type="transmembrane region" description="Helical" evidence="10">
    <location>
        <begin position="148"/>
        <end position="168"/>
    </location>
</feature>
<evidence type="ECO:0000256" key="5">
    <source>
        <dbReference type="ARBA" id="ARBA00022989"/>
    </source>
</evidence>